<proteinExistence type="predicted"/>
<feature type="compositionally biased region" description="Acidic residues" evidence="1">
    <location>
        <begin position="27"/>
        <end position="41"/>
    </location>
</feature>
<name>A0AAW1JX47_POPJA</name>
<sequence length="305" mass="33193">MLRTPPKHDATNRYSSLTARSPSATASDDELDKPLPDDEDETPKLPSSNFGELDALTNEEILKHIQLLQLLLQKRGFTSNSRNLSTEFSFTPTEVASANILSKPASPTEADCSFSSSSTATERPTSRKRQASHTTLTVGDAPRPAHTPKRLRTLRSSDDPLQAPAALDHWRRPTEDLQKIQSADLQSAQRSQGPPSRRFPLLPTRTTGTPAAPRITASSVPTADQAQSGQSLPPTNDKIPPIVLRDKSKSAGASSEMKGKGLQFLKAQNIADGTRIFPATETDYRSITRFFDNESIPSSYVSTSV</sequence>
<feature type="compositionally biased region" description="Polar residues" evidence="1">
    <location>
        <begin position="216"/>
        <end position="234"/>
    </location>
</feature>
<protein>
    <submittedName>
        <fullName evidence="2">Uncharacterized protein</fullName>
    </submittedName>
</protein>
<keyword evidence="3" id="KW-1185">Reference proteome</keyword>
<dbReference type="AlphaFoldDB" id="A0AAW1JX47"/>
<evidence type="ECO:0000313" key="2">
    <source>
        <dbReference type="EMBL" id="KAK9709962.1"/>
    </source>
</evidence>
<feature type="compositionally biased region" description="Polar residues" evidence="1">
    <location>
        <begin position="113"/>
        <end position="123"/>
    </location>
</feature>
<feature type="compositionally biased region" description="Basic and acidic residues" evidence="1">
    <location>
        <begin position="1"/>
        <end position="11"/>
    </location>
</feature>
<dbReference type="Proteomes" id="UP001458880">
    <property type="component" value="Unassembled WGS sequence"/>
</dbReference>
<feature type="region of interest" description="Disordered" evidence="1">
    <location>
        <begin position="1"/>
        <end position="51"/>
    </location>
</feature>
<feature type="compositionally biased region" description="Low complexity" evidence="1">
    <location>
        <begin position="194"/>
        <end position="214"/>
    </location>
</feature>
<comment type="caution">
    <text evidence="2">The sequence shown here is derived from an EMBL/GenBank/DDBJ whole genome shotgun (WGS) entry which is preliminary data.</text>
</comment>
<feature type="region of interest" description="Disordered" evidence="1">
    <location>
        <begin position="178"/>
        <end position="242"/>
    </location>
</feature>
<evidence type="ECO:0000313" key="3">
    <source>
        <dbReference type="Proteomes" id="UP001458880"/>
    </source>
</evidence>
<dbReference type="EMBL" id="JASPKY010000299">
    <property type="protein sequence ID" value="KAK9709962.1"/>
    <property type="molecule type" value="Genomic_DNA"/>
</dbReference>
<organism evidence="2 3">
    <name type="scientific">Popillia japonica</name>
    <name type="common">Japanese beetle</name>
    <dbReference type="NCBI Taxonomy" id="7064"/>
    <lineage>
        <taxon>Eukaryota</taxon>
        <taxon>Metazoa</taxon>
        <taxon>Ecdysozoa</taxon>
        <taxon>Arthropoda</taxon>
        <taxon>Hexapoda</taxon>
        <taxon>Insecta</taxon>
        <taxon>Pterygota</taxon>
        <taxon>Neoptera</taxon>
        <taxon>Endopterygota</taxon>
        <taxon>Coleoptera</taxon>
        <taxon>Polyphaga</taxon>
        <taxon>Scarabaeiformia</taxon>
        <taxon>Scarabaeidae</taxon>
        <taxon>Rutelinae</taxon>
        <taxon>Popillia</taxon>
    </lineage>
</organism>
<feature type="compositionally biased region" description="Polar residues" evidence="1">
    <location>
        <begin position="179"/>
        <end position="193"/>
    </location>
</feature>
<accession>A0AAW1JX47</accession>
<feature type="region of interest" description="Disordered" evidence="1">
    <location>
        <begin position="102"/>
        <end position="162"/>
    </location>
</feature>
<gene>
    <name evidence="2" type="ORF">QE152_g26319</name>
</gene>
<feature type="compositionally biased region" description="Polar residues" evidence="1">
    <location>
        <begin position="12"/>
        <end position="26"/>
    </location>
</feature>
<evidence type="ECO:0000256" key="1">
    <source>
        <dbReference type="SAM" id="MobiDB-lite"/>
    </source>
</evidence>
<reference evidence="2 3" key="1">
    <citation type="journal article" date="2024" name="BMC Genomics">
        <title>De novo assembly and annotation of Popillia japonica's genome with initial clues to its potential as an invasive pest.</title>
        <authorList>
            <person name="Cucini C."/>
            <person name="Boschi S."/>
            <person name="Funari R."/>
            <person name="Cardaioli E."/>
            <person name="Iannotti N."/>
            <person name="Marturano G."/>
            <person name="Paoli F."/>
            <person name="Bruttini M."/>
            <person name="Carapelli A."/>
            <person name="Frati F."/>
            <person name="Nardi F."/>
        </authorList>
    </citation>
    <scope>NUCLEOTIDE SEQUENCE [LARGE SCALE GENOMIC DNA]</scope>
    <source>
        <strain evidence="2">DMR45628</strain>
    </source>
</reference>